<sequence length="142" mass="17077">MKTLRLDLDYDYDFELFGLVSSSREHKLAWALNKYLRIRLVKQKDICFDFLNKGRLVISNYLHCTEYRTFRLLRNKSADLSTLKKPFLAPDIKEYDYLLQINGEVNDNWHQDLNSIFKVVPLIQYVKKFDPNTLKFKENLMF</sequence>
<accession>A0A2T2YP47</accession>
<evidence type="ECO:0000313" key="2">
    <source>
        <dbReference type="Proteomes" id="UP000240357"/>
    </source>
</evidence>
<dbReference type="NCBIfam" id="NF033205">
    <property type="entry name" value="IPExxxVDY"/>
    <property type="match status" value="1"/>
</dbReference>
<dbReference type="AlphaFoldDB" id="A0A2T2YP47"/>
<reference evidence="1 2" key="1">
    <citation type="submission" date="2018-03" db="EMBL/GenBank/DDBJ databases">
        <title>Adhaeribacter sp. HMF7605 Genome sequencing and assembly.</title>
        <authorList>
            <person name="Kang H."/>
            <person name="Kang J."/>
            <person name="Cha I."/>
            <person name="Kim H."/>
            <person name="Joh K."/>
        </authorList>
    </citation>
    <scope>NUCLEOTIDE SEQUENCE [LARGE SCALE GENOMIC DNA]</scope>
    <source>
        <strain evidence="1 2">HMF7605</strain>
    </source>
</reference>
<name>A0A2T2YP47_9BACT</name>
<proteinExistence type="predicted"/>
<evidence type="ECO:0000313" key="1">
    <source>
        <dbReference type="EMBL" id="PSR57282.1"/>
    </source>
</evidence>
<dbReference type="RefSeq" id="WP_106933452.1">
    <property type="nucleotide sequence ID" value="NZ_PYFT01000001.1"/>
</dbReference>
<dbReference type="EMBL" id="PYFT01000001">
    <property type="protein sequence ID" value="PSR57282.1"/>
    <property type="molecule type" value="Genomic_DNA"/>
</dbReference>
<gene>
    <name evidence="1" type="ORF">AHMF7605_12695</name>
</gene>
<dbReference type="InterPro" id="IPR047690">
    <property type="entry name" value="IPExxxVDY_fam"/>
</dbReference>
<dbReference type="Proteomes" id="UP000240357">
    <property type="component" value="Unassembled WGS sequence"/>
</dbReference>
<keyword evidence="2" id="KW-1185">Reference proteome</keyword>
<dbReference type="OrthoDB" id="676614at2"/>
<comment type="caution">
    <text evidence="1">The sequence shown here is derived from an EMBL/GenBank/DDBJ whole genome shotgun (WGS) entry which is preliminary data.</text>
</comment>
<organism evidence="1 2">
    <name type="scientific">Adhaeribacter arboris</name>
    <dbReference type="NCBI Taxonomy" id="2072846"/>
    <lineage>
        <taxon>Bacteria</taxon>
        <taxon>Pseudomonadati</taxon>
        <taxon>Bacteroidota</taxon>
        <taxon>Cytophagia</taxon>
        <taxon>Cytophagales</taxon>
        <taxon>Hymenobacteraceae</taxon>
        <taxon>Adhaeribacter</taxon>
    </lineage>
</organism>
<protein>
    <submittedName>
        <fullName evidence="1">IPExxxVDY family protein</fullName>
    </submittedName>
</protein>